<name>D1AQ47_SEBTE</name>
<protein>
    <submittedName>
        <fullName evidence="4">Inosine/uridine-preferring nucleoside hydrolase</fullName>
    </submittedName>
</protein>
<evidence type="ECO:0000256" key="1">
    <source>
        <dbReference type="ARBA" id="ARBA00022801"/>
    </source>
</evidence>
<dbReference type="Proteomes" id="UP000000845">
    <property type="component" value="Chromosome"/>
</dbReference>
<dbReference type="SUPFAM" id="SSF53590">
    <property type="entry name" value="Nucleoside hydrolase"/>
    <property type="match status" value="1"/>
</dbReference>
<evidence type="ECO:0000256" key="2">
    <source>
        <dbReference type="ARBA" id="ARBA00023295"/>
    </source>
</evidence>
<evidence type="ECO:0000313" key="5">
    <source>
        <dbReference type="Proteomes" id="UP000000845"/>
    </source>
</evidence>
<keyword evidence="2" id="KW-0326">Glycosidase</keyword>
<dbReference type="InterPro" id="IPR001910">
    <property type="entry name" value="Inosine/uridine_hydrolase_dom"/>
</dbReference>
<evidence type="ECO:0000313" key="4">
    <source>
        <dbReference type="EMBL" id="ACZ07625.1"/>
    </source>
</evidence>
<organism evidence="4 5">
    <name type="scientific">Sebaldella termitidis (strain ATCC 33386 / NCTC 11300)</name>
    <dbReference type="NCBI Taxonomy" id="526218"/>
    <lineage>
        <taxon>Bacteria</taxon>
        <taxon>Fusobacteriati</taxon>
        <taxon>Fusobacteriota</taxon>
        <taxon>Fusobacteriia</taxon>
        <taxon>Fusobacteriales</taxon>
        <taxon>Leptotrichiaceae</taxon>
        <taxon>Sebaldella</taxon>
    </lineage>
</organism>
<feature type="domain" description="Inosine/uridine-preferring nucleoside hydrolase" evidence="3">
    <location>
        <begin position="3"/>
        <end position="297"/>
    </location>
</feature>
<dbReference type="Pfam" id="PF01156">
    <property type="entry name" value="IU_nuc_hydro"/>
    <property type="match status" value="1"/>
</dbReference>
<dbReference type="GO" id="GO:0006152">
    <property type="term" value="P:purine nucleoside catabolic process"/>
    <property type="evidence" value="ECO:0007669"/>
    <property type="project" value="TreeGrafter"/>
</dbReference>
<dbReference type="PANTHER" id="PTHR12304">
    <property type="entry name" value="INOSINE-URIDINE PREFERRING NUCLEOSIDE HYDROLASE"/>
    <property type="match status" value="1"/>
</dbReference>
<dbReference type="AlphaFoldDB" id="D1AQ47"/>
<keyword evidence="5" id="KW-1185">Reference proteome</keyword>
<dbReference type="PANTHER" id="PTHR12304:SF4">
    <property type="entry name" value="URIDINE NUCLEOSIDASE"/>
    <property type="match status" value="1"/>
</dbReference>
<dbReference type="STRING" id="526218.Sterm_0753"/>
<dbReference type="InterPro" id="IPR036452">
    <property type="entry name" value="Ribo_hydro-like"/>
</dbReference>
<dbReference type="GO" id="GO:0008477">
    <property type="term" value="F:purine nucleosidase activity"/>
    <property type="evidence" value="ECO:0007669"/>
    <property type="project" value="TreeGrafter"/>
</dbReference>
<keyword evidence="1 4" id="KW-0378">Hydrolase</keyword>
<proteinExistence type="predicted"/>
<accession>D1AQ47</accession>
<dbReference type="eggNOG" id="COG1957">
    <property type="taxonomic scope" value="Bacteria"/>
</dbReference>
<dbReference type="CDD" id="cd02651">
    <property type="entry name" value="nuc_hydro_IU_UC_XIUA"/>
    <property type="match status" value="1"/>
</dbReference>
<dbReference type="KEGG" id="str:Sterm_0753"/>
<dbReference type="Gene3D" id="3.90.245.10">
    <property type="entry name" value="Ribonucleoside hydrolase-like"/>
    <property type="match status" value="1"/>
</dbReference>
<sequence>MKIIFDCDPGLDDGIALLTAFSYKGFDIKAVTTAFGCSTLENTTRNALRLMDFLGRKDVKVAMGAFQSMLGKTDIAPYVHGEDGFKNINLPETDIKPYTKNAAETIYETAMESEEKITIVATGPLTNIGTALKKYPELKDKIEKVSIMGGAVGIGNKSPVAEANISNDPEAARILFESGIPVIMSGLNMTFNALVYDDEIEEIAALGNKEAKLGGDFLRAHREFYRKQNFAGDPPHDICAVAQLIKPEIFETVHCHVDVETKGEFTRGETVADLKNKFGKEKNAFVAVGVDRKKFIEFIKERLSAYKEGK</sequence>
<gene>
    <name evidence="4" type="ordered locus">Sterm_0753</name>
</gene>
<reference evidence="5" key="1">
    <citation type="submission" date="2009-09" db="EMBL/GenBank/DDBJ databases">
        <title>The complete chromosome of Sebaldella termitidis ATCC 33386.</title>
        <authorList>
            <consortium name="US DOE Joint Genome Institute (JGI-PGF)"/>
            <person name="Lucas S."/>
            <person name="Copeland A."/>
            <person name="Lapidus A."/>
            <person name="Glavina del Rio T."/>
            <person name="Dalin E."/>
            <person name="Tice H."/>
            <person name="Bruce D."/>
            <person name="Goodwin L."/>
            <person name="Pitluck S."/>
            <person name="Kyrpides N."/>
            <person name="Mavromatis K."/>
            <person name="Ivanova N."/>
            <person name="Mikhailova N."/>
            <person name="Sims D."/>
            <person name="Meincke L."/>
            <person name="Brettin T."/>
            <person name="Detter J.C."/>
            <person name="Han C."/>
            <person name="Larimer F."/>
            <person name="Land M."/>
            <person name="Hauser L."/>
            <person name="Markowitz V."/>
            <person name="Cheng J.F."/>
            <person name="Hugenholtz P."/>
            <person name="Woyke T."/>
            <person name="Wu D."/>
            <person name="Eisen J.A."/>
        </authorList>
    </citation>
    <scope>NUCLEOTIDE SEQUENCE [LARGE SCALE GENOMIC DNA]</scope>
    <source>
        <strain evidence="5">ATCC 33386 / NCTC 11300</strain>
    </source>
</reference>
<dbReference type="InterPro" id="IPR023186">
    <property type="entry name" value="IUNH"/>
</dbReference>
<dbReference type="HOGENOM" id="CLU_036838_2_0_0"/>
<dbReference type="RefSeq" id="WP_012860221.1">
    <property type="nucleotide sequence ID" value="NC_013517.1"/>
</dbReference>
<evidence type="ECO:0000259" key="3">
    <source>
        <dbReference type="Pfam" id="PF01156"/>
    </source>
</evidence>
<dbReference type="EMBL" id="CP001739">
    <property type="protein sequence ID" value="ACZ07625.1"/>
    <property type="molecule type" value="Genomic_DNA"/>
</dbReference>
<dbReference type="GO" id="GO:0005829">
    <property type="term" value="C:cytosol"/>
    <property type="evidence" value="ECO:0007669"/>
    <property type="project" value="TreeGrafter"/>
</dbReference>
<reference evidence="4 5" key="2">
    <citation type="journal article" date="2010" name="Stand. Genomic Sci.">
        <title>Complete genome sequence of Sebaldella termitidis type strain (NCTC 11300).</title>
        <authorList>
            <person name="Harmon-Smith M."/>
            <person name="Celia L."/>
            <person name="Chertkov O."/>
            <person name="Lapidus A."/>
            <person name="Copeland A."/>
            <person name="Glavina Del Rio T."/>
            <person name="Nolan M."/>
            <person name="Lucas S."/>
            <person name="Tice H."/>
            <person name="Cheng J.F."/>
            <person name="Han C."/>
            <person name="Detter J.C."/>
            <person name="Bruce D."/>
            <person name="Goodwin L."/>
            <person name="Pitluck S."/>
            <person name="Pati A."/>
            <person name="Liolios K."/>
            <person name="Ivanova N."/>
            <person name="Mavromatis K."/>
            <person name="Mikhailova N."/>
            <person name="Chen A."/>
            <person name="Palaniappan K."/>
            <person name="Land M."/>
            <person name="Hauser L."/>
            <person name="Chang Y.J."/>
            <person name="Jeffries C.D."/>
            <person name="Brettin T."/>
            <person name="Goker M."/>
            <person name="Beck B."/>
            <person name="Bristow J."/>
            <person name="Eisen J.A."/>
            <person name="Markowitz V."/>
            <person name="Hugenholtz P."/>
            <person name="Kyrpides N.C."/>
            <person name="Klenk H.P."/>
            <person name="Chen F."/>
        </authorList>
    </citation>
    <scope>NUCLEOTIDE SEQUENCE [LARGE SCALE GENOMIC DNA]</scope>
    <source>
        <strain evidence="5">ATCC 33386 / NCTC 11300</strain>
    </source>
</reference>